<name>A0A1I4EX60_9PROT</name>
<dbReference type="PANTHER" id="PTHR11647:SF1">
    <property type="entry name" value="COLLAPSIN RESPONSE MEDIATOR PROTEIN"/>
    <property type="match status" value="1"/>
</dbReference>
<evidence type="ECO:0000259" key="3">
    <source>
        <dbReference type="Pfam" id="PF01979"/>
    </source>
</evidence>
<sequence length="475" mass="52051">MFDTLITGGTAVLPQGCMPADIGITGERITQIGEAGSLAAIGAQRVIDAQGQFVIPGGIDPHVHCAWPLMLPGETTMRYSAPPAQVSRAALFGGTTTMLDFCVVHPGDTIPDAIARRDRDWIGACHADYAYHVMLQGNVAPQTLLELGDAIRAGHSTVKIFTTDITPSRRGRMIPHGSIWEIMKVTAKEGGLAVIHAEDNDLVMHMYEKLMREDRMGFEHMAEVHSSLSEDLSFNRVIRLAENVEHAAIYMMHISARTGIEAVERSRAKGFPVYGETLQLYLLATQDDYRQPDGQMYHTYPSLKAPEDQASLWTATRTGGVSCIGTDGICCPKDQKTRGVRVDDVTGGNVTIEPRLGLMYTHMVTKRGYSMEEFVALTSTNAARIMGLYPRKGVLAVGSDADIVLLDPTPRILSAATLHESDYTPWEGWEVTAWPSLTMLRGKVVVEGDRFLGDVTDGRWLPRRIAADMLRCPAL</sequence>
<dbReference type="EMBL" id="FOSQ01000020">
    <property type="protein sequence ID" value="SFL10302.1"/>
    <property type="molecule type" value="Genomic_DNA"/>
</dbReference>
<dbReference type="Proteomes" id="UP000199473">
    <property type="component" value="Unassembled WGS sequence"/>
</dbReference>
<dbReference type="Pfam" id="PF01979">
    <property type="entry name" value="Amidohydro_1"/>
    <property type="match status" value="1"/>
</dbReference>
<evidence type="ECO:0000313" key="5">
    <source>
        <dbReference type="Proteomes" id="UP000199473"/>
    </source>
</evidence>
<dbReference type="AlphaFoldDB" id="A0A1I4EX60"/>
<protein>
    <submittedName>
        <fullName evidence="4">Dihydropyrimidinase</fullName>
    </submittedName>
</protein>
<feature type="domain" description="Amidohydrolase-related" evidence="3">
    <location>
        <begin position="53"/>
        <end position="445"/>
    </location>
</feature>
<dbReference type="Gene3D" id="2.30.40.10">
    <property type="entry name" value="Urease, subunit C, domain 1"/>
    <property type="match status" value="1"/>
</dbReference>
<reference evidence="4 5" key="1">
    <citation type="submission" date="2016-10" db="EMBL/GenBank/DDBJ databases">
        <authorList>
            <person name="de Groot N.N."/>
        </authorList>
    </citation>
    <scope>NUCLEOTIDE SEQUENCE [LARGE SCALE GENOMIC DNA]</scope>
    <source>
        <strain evidence="4 5">DSM 19981</strain>
    </source>
</reference>
<accession>A0A1I4EX60</accession>
<evidence type="ECO:0000313" key="4">
    <source>
        <dbReference type="EMBL" id="SFL10302.1"/>
    </source>
</evidence>
<dbReference type="SUPFAM" id="SSF51338">
    <property type="entry name" value="Composite domain of metallo-dependent hydrolases"/>
    <property type="match status" value="1"/>
</dbReference>
<dbReference type="FunFam" id="3.20.20.140:FF:000174">
    <property type="entry name" value="Dihydropyrimidinase-related protein 2"/>
    <property type="match status" value="1"/>
</dbReference>
<dbReference type="Gene3D" id="3.20.20.140">
    <property type="entry name" value="Metal-dependent hydrolases"/>
    <property type="match status" value="1"/>
</dbReference>
<gene>
    <name evidence="4" type="ORF">SAMN02745775_12018</name>
</gene>
<evidence type="ECO:0000256" key="2">
    <source>
        <dbReference type="ARBA" id="ARBA00008829"/>
    </source>
</evidence>
<dbReference type="SUPFAM" id="SSF51556">
    <property type="entry name" value="Metallo-dependent hydrolases"/>
    <property type="match status" value="1"/>
</dbReference>
<comment type="cofactor">
    <cofactor evidence="1">
        <name>Zn(2+)</name>
        <dbReference type="ChEBI" id="CHEBI:29105"/>
    </cofactor>
</comment>
<dbReference type="GO" id="GO:0005829">
    <property type="term" value="C:cytosol"/>
    <property type="evidence" value="ECO:0007669"/>
    <property type="project" value="TreeGrafter"/>
</dbReference>
<evidence type="ECO:0000256" key="1">
    <source>
        <dbReference type="ARBA" id="ARBA00001947"/>
    </source>
</evidence>
<dbReference type="GO" id="GO:0016812">
    <property type="term" value="F:hydrolase activity, acting on carbon-nitrogen (but not peptide) bonds, in cyclic amides"/>
    <property type="evidence" value="ECO:0007669"/>
    <property type="project" value="TreeGrafter"/>
</dbReference>
<keyword evidence="5" id="KW-1185">Reference proteome</keyword>
<dbReference type="STRING" id="1123062.SAMN02745775_12018"/>
<dbReference type="InterPro" id="IPR032466">
    <property type="entry name" value="Metal_Hydrolase"/>
</dbReference>
<dbReference type="InterPro" id="IPR011059">
    <property type="entry name" value="Metal-dep_hydrolase_composite"/>
</dbReference>
<dbReference type="RefSeq" id="WP_175534211.1">
    <property type="nucleotide sequence ID" value="NZ_FOSQ01000020.1"/>
</dbReference>
<dbReference type="InterPro" id="IPR006680">
    <property type="entry name" value="Amidohydro-rel"/>
</dbReference>
<dbReference type="InterPro" id="IPR050378">
    <property type="entry name" value="Metallo-dep_Hydrolases_sf"/>
</dbReference>
<proteinExistence type="inferred from homology"/>
<dbReference type="PANTHER" id="PTHR11647">
    <property type="entry name" value="HYDRANTOINASE/DIHYDROPYRIMIDINASE FAMILY MEMBER"/>
    <property type="match status" value="1"/>
</dbReference>
<organism evidence="4 5">
    <name type="scientific">Falsiroseomonas stagni DSM 19981</name>
    <dbReference type="NCBI Taxonomy" id="1123062"/>
    <lineage>
        <taxon>Bacteria</taxon>
        <taxon>Pseudomonadati</taxon>
        <taxon>Pseudomonadota</taxon>
        <taxon>Alphaproteobacteria</taxon>
        <taxon>Acetobacterales</taxon>
        <taxon>Roseomonadaceae</taxon>
        <taxon>Falsiroseomonas</taxon>
    </lineage>
</organism>
<comment type="similarity">
    <text evidence="2">Belongs to the metallo-dependent hydrolases superfamily. Hydantoinase/dihydropyrimidinase family.</text>
</comment>